<dbReference type="InterPro" id="IPR027051">
    <property type="entry name" value="XdhC_Rossmann_dom"/>
</dbReference>
<dbReference type="Pfam" id="PF02625">
    <property type="entry name" value="XdhC_CoxI"/>
    <property type="match status" value="1"/>
</dbReference>
<feature type="domain" description="XdhC Rossmann" evidence="2">
    <location>
        <begin position="181"/>
        <end position="323"/>
    </location>
</feature>
<comment type="caution">
    <text evidence="3">The sequence shown here is derived from an EMBL/GenBank/DDBJ whole genome shotgun (WGS) entry which is preliminary data.</text>
</comment>
<sequence>MRKLIEILKDRCDKGLPSMLVTIVGGSGSSPRGAGAHMAVGEEGRLAGTIGGGMLEFKATESACVYLKNGEDKLVSYGLTNETAAGLGMVCGGKVDILFTYLPPVPAVRDALEQMGSCLSCHIPGWLILPLKGRIGFLGEEGKLAGLEKAPKIPSDMGKPGILEYGKEKYYIQKIQNTSRVYVFGGGHLAQELVPLLSHLGFRCIVTDDRAEYSSKDLFSDAEEVRTLSYDELDGKFDIQPQDYIIAVTRGHMGDFEVQRFALKTPAYYIGAVGSRSKIAAVNQKLRENGFTDEDISRITAPIGLPIKSETPAEIAVSIAAQLIEKRADYTG</sequence>
<reference evidence="3" key="1">
    <citation type="journal article" date="2021" name="PeerJ">
        <title>Extensive microbial diversity within the chicken gut microbiome revealed by metagenomics and culture.</title>
        <authorList>
            <person name="Gilroy R."/>
            <person name="Ravi A."/>
            <person name="Getino M."/>
            <person name="Pursley I."/>
            <person name="Horton D.L."/>
            <person name="Alikhan N.F."/>
            <person name="Baker D."/>
            <person name="Gharbi K."/>
            <person name="Hall N."/>
            <person name="Watson M."/>
            <person name="Adriaenssens E.M."/>
            <person name="Foster-Nyarko E."/>
            <person name="Jarju S."/>
            <person name="Secka A."/>
            <person name="Antonio M."/>
            <person name="Oren A."/>
            <person name="Chaudhuri R.R."/>
            <person name="La Ragione R."/>
            <person name="Hildebrand F."/>
            <person name="Pallen M.J."/>
        </authorList>
    </citation>
    <scope>NUCLEOTIDE SEQUENCE</scope>
    <source>
        <strain evidence="3">CHK178-16964</strain>
    </source>
</reference>
<dbReference type="Gene3D" id="3.40.50.720">
    <property type="entry name" value="NAD(P)-binding Rossmann-like Domain"/>
    <property type="match status" value="1"/>
</dbReference>
<organism evidence="3 4">
    <name type="scientific">Candidatus Lachnoclostridium stercoravium</name>
    <dbReference type="NCBI Taxonomy" id="2838633"/>
    <lineage>
        <taxon>Bacteria</taxon>
        <taxon>Bacillati</taxon>
        <taxon>Bacillota</taxon>
        <taxon>Clostridia</taxon>
        <taxon>Lachnospirales</taxon>
        <taxon>Lachnospiraceae</taxon>
    </lineage>
</organism>
<dbReference type="Pfam" id="PF13478">
    <property type="entry name" value="XdhC_C"/>
    <property type="match status" value="1"/>
</dbReference>
<dbReference type="Proteomes" id="UP000823900">
    <property type="component" value="Unassembled WGS sequence"/>
</dbReference>
<feature type="domain" description="XdhC- CoxI" evidence="1">
    <location>
        <begin position="14"/>
        <end position="78"/>
    </location>
</feature>
<dbReference type="InterPro" id="IPR003777">
    <property type="entry name" value="XdhC_CoxI"/>
</dbReference>
<dbReference type="AlphaFoldDB" id="A0A9D2KPH7"/>
<reference evidence="3" key="2">
    <citation type="submission" date="2021-04" db="EMBL/GenBank/DDBJ databases">
        <authorList>
            <person name="Gilroy R."/>
        </authorList>
    </citation>
    <scope>NUCLEOTIDE SEQUENCE</scope>
    <source>
        <strain evidence="3">CHK178-16964</strain>
    </source>
</reference>
<proteinExistence type="predicted"/>
<dbReference type="EMBL" id="DWZA01000100">
    <property type="protein sequence ID" value="HJA72204.1"/>
    <property type="molecule type" value="Genomic_DNA"/>
</dbReference>
<dbReference type="PANTHER" id="PTHR30388">
    <property type="entry name" value="ALDEHYDE OXIDOREDUCTASE MOLYBDENUM COFACTOR ASSEMBLY PROTEIN"/>
    <property type="match status" value="1"/>
</dbReference>
<gene>
    <name evidence="3" type="ORF">IAA07_11635</name>
</gene>
<evidence type="ECO:0000259" key="1">
    <source>
        <dbReference type="Pfam" id="PF02625"/>
    </source>
</evidence>
<evidence type="ECO:0000313" key="4">
    <source>
        <dbReference type="Proteomes" id="UP000823900"/>
    </source>
</evidence>
<dbReference type="PANTHER" id="PTHR30388:SF6">
    <property type="entry name" value="XANTHINE DEHYDROGENASE SUBUNIT A-RELATED"/>
    <property type="match status" value="1"/>
</dbReference>
<protein>
    <submittedName>
        <fullName evidence="3">XdhC family protein</fullName>
    </submittedName>
</protein>
<evidence type="ECO:0000259" key="2">
    <source>
        <dbReference type="Pfam" id="PF13478"/>
    </source>
</evidence>
<dbReference type="InterPro" id="IPR052698">
    <property type="entry name" value="MoCofactor_Util/Proc"/>
</dbReference>
<name>A0A9D2KPH7_9FIRM</name>
<evidence type="ECO:0000313" key="3">
    <source>
        <dbReference type="EMBL" id="HJA72204.1"/>
    </source>
</evidence>
<accession>A0A9D2KPH7</accession>